<evidence type="ECO:0000256" key="5">
    <source>
        <dbReference type="ARBA" id="ARBA00022692"/>
    </source>
</evidence>
<keyword evidence="7" id="KW-0418">Kinase</keyword>
<comment type="subcellular location">
    <subcellularLocation>
        <location evidence="1">Membrane</location>
        <topology evidence="1">Single-pass membrane protein</topology>
    </subcellularLocation>
</comment>
<evidence type="ECO:0000256" key="4">
    <source>
        <dbReference type="ARBA" id="ARBA00022679"/>
    </source>
</evidence>
<dbReference type="EC" id="2.7.11.1" evidence="2"/>
<sequence>MMAIEEETQRQFIWIDGGDGTGGQAEREFKVEVEAIGRVRHKNLVRLLGYCAEGEHRMLVYEYVDNGNLDQWLHGDVGPYSPLTWDIRMKIILGTAKRLTYLHEGLEPKVAHQLSESLHEMGNCLLEKTALDDGGESGKRTGSHQTIGYIRLALEENGVDQWKKNSPFDATTVFRDLITTVDGLANALVYMIKNLKVVFFSKIPPSMIDFRAYVLEEEIMVMEATDLNITGRILHNLEFKGIKDNVKRQEENERFDSCPFLFSAVQELKYPEIISQSKFGENEEPKSKYGDTTVKTYQLKQKIKVEIAGEANKRKNCSSKAIKKFKYQK</sequence>
<keyword evidence="6" id="KW-0547">Nucleotide-binding</keyword>
<protein>
    <recommendedName>
        <fullName evidence="2">non-specific serine/threonine protein kinase</fullName>
        <ecNumber evidence="2">2.7.11.1</ecNumber>
    </recommendedName>
</protein>
<accession>A0AAD2AAM1</accession>
<reference evidence="12" key="1">
    <citation type="submission" date="2023-05" db="EMBL/GenBank/DDBJ databases">
        <authorList>
            <person name="Huff M."/>
        </authorList>
    </citation>
    <scope>NUCLEOTIDE SEQUENCE</scope>
</reference>
<dbReference type="AlphaFoldDB" id="A0AAD2AAM1"/>
<dbReference type="InterPro" id="IPR011009">
    <property type="entry name" value="Kinase-like_dom_sf"/>
</dbReference>
<dbReference type="GO" id="GO:0004674">
    <property type="term" value="F:protein serine/threonine kinase activity"/>
    <property type="evidence" value="ECO:0007669"/>
    <property type="project" value="UniProtKB-EC"/>
</dbReference>
<evidence type="ECO:0000256" key="7">
    <source>
        <dbReference type="ARBA" id="ARBA00022777"/>
    </source>
</evidence>
<evidence type="ECO:0000256" key="9">
    <source>
        <dbReference type="ARBA" id="ARBA00022989"/>
    </source>
</evidence>
<dbReference type="InterPro" id="IPR001245">
    <property type="entry name" value="Ser-Thr/Tyr_kinase_cat_dom"/>
</dbReference>
<dbReference type="PROSITE" id="PS50011">
    <property type="entry name" value="PROTEIN_KINASE_DOM"/>
    <property type="match status" value="1"/>
</dbReference>
<dbReference type="SUPFAM" id="SSF56112">
    <property type="entry name" value="Protein kinase-like (PK-like)"/>
    <property type="match status" value="1"/>
</dbReference>
<evidence type="ECO:0000256" key="8">
    <source>
        <dbReference type="ARBA" id="ARBA00022840"/>
    </source>
</evidence>
<evidence type="ECO:0000256" key="6">
    <source>
        <dbReference type="ARBA" id="ARBA00022741"/>
    </source>
</evidence>
<keyword evidence="4" id="KW-0808">Transferase</keyword>
<dbReference type="Gene3D" id="1.10.510.10">
    <property type="entry name" value="Transferase(Phosphotransferase) domain 1"/>
    <property type="match status" value="1"/>
</dbReference>
<keyword evidence="13" id="KW-1185">Reference proteome</keyword>
<evidence type="ECO:0000256" key="1">
    <source>
        <dbReference type="ARBA" id="ARBA00004167"/>
    </source>
</evidence>
<keyword evidence="8" id="KW-0067">ATP-binding</keyword>
<organism evidence="12 13">
    <name type="scientific">Fraxinus pennsylvanica</name>
    <dbReference type="NCBI Taxonomy" id="56036"/>
    <lineage>
        <taxon>Eukaryota</taxon>
        <taxon>Viridiplantae</taxon>
        <taxon>Streptophyta</taxon>
        <taxon>Embryophyta</taxon>
        <taxon>Tracheophyta</taxon>
        <taxon>Spermatophyta</taxon>
        <taxon>Magnoliopsida</taxon>
        <taxon>eudicotyledons</taxon>
        <taxon>Gunneridae</taxon>
        <taxon>Pentapetalae</taxon>
        <taxon>asterids</taxon>
        <taxon>lamiids</taxon>
        <taxon>Lamiales</taxon>
        <taxon>Oleaceae</taxon>
        <taxon>Oleeae</taxon>
        <taxon>Fraxinus</taxon>
    </lineage>
</organism>
<dbReference type="GO" id="GO:0005524">
    <property type="term" value="F:ATP binding"/>
    <property type="evidence" value="ECO:0007669"/>
    <property type="project" value="UniProtKB-KW"/>
</dbReference>
<keyword evidence="3" id="KW-0597">Phosphoprotein</keyword>
<keyword evidence="9" id="KW-1133">Transmembrane helix</keyword>
<dbReference type="PANTHER" id="PTHR47984">
    <property type="entry name" value="OS01G0323000 PROTEIN"/>
    <property type="match status" value="1"/>
</dbReference>
<dbReference type="Pfam" id="PF07714">
    <property type="entry name" value="PK_Tyr_Ser-Thr"/>
    <property type="match status" value="1"/>
</dbReference>
<evidence type="ECO:0000313" key="12">
    <source>
        <dbReference type="EMBL" id="CAI9782901.1"/>
    </source>
</evidence>
<proteinExistence type="predicted"/>
<dbReference type="InterPro" id="IPR052232">
    <property type="entry name" value="RLK_Ser/Thr-Kinase"/>
</dbReference>
<dbReference type="GO" id="GO:0016020">
    <property type="term" value="C:membrane"/>
    <property type="evidence" value="ECO:0007669"/>
    <property type="project" value="UniProtKB-SubCell"/>
</dbReference>
<feature type="domain" description="Protein kinase" evidence="11">
    <location>
        <begin position="1"/>
        <end position="261"/>
    </location>
</feature>
<dbReference type="Proteomes" id="UP000834106">
    <property type="component" value="Chromosome 19"/>
</dbReference>
<evidence type="ECO:0000256" key="2">
    <source>
        <dbReference type="ARBA" id="ARBA00012513"/>
    </source>
</evidence>
<dbReference type="InterPro" id="IPR000719">
    <property type="entry name" value="Prot_kinase_dom"/>
</dbReference>
<evidence type="ECO:0000259" key="11">
    <source>
        <dbReference type="PROSITE" id="PS50011"/>
    </source>
</evidence>
<name>A0AAD2AAM1_9LAMI</name>
<keyword evidence="10" id="KW-0472">Membrane</keyword>
<gene>
    <name evidence="12" type="ORF">FPE_LOCUS30331</name>
</gene>
<evidence type="ECO:0000313" key="13">
    <source>
        <dbReference type="Proteomes" id="UP000834106"/>
    </source>
</evidence>
<evidence type="ECO:0000256" key="3">
    <source>
        <dbReference type="ARBA" id="ARBA00022553"/>
    </source>
</evidence>
<dbReference type="EMBL" id="OU503054">
    <property type="protein sequence ID" value="CAI9782901.1"/>
    <property type="molecule type" value="Genomic_DNA"/>
</dbReference>
<keyword evidence="5" id="KW-0812">Transmembrane</keyword>
<evidence type="ECO:0000256" key="10">
    <source>
        <dbReference type="ARBA" id="ARBA00023136"/>
    </source>
</evidence>
<dbReference type="PANTHER" id="PTHR47984:SF10">
    <property type="entry name" value="PROTEIN KINASE SUPERFAMILY PROTEIN"/>
    <property type="match status" value="1"/>
</dbReference>